<comment type="caution">
    <text evidence="2">The sequence shown here is derived from an EMBL/GenBank/DDBJ whole genome shotgun (WGS) entry which is preliminary data.</text>
</comment>
<evidence type="ECO:0000313" key="2">
    <source>
        <dbReference type="EMBL" id="MCJ2187900.1"/>
    </source>
</evidence>
<evidence type="ECO:0000256" key="1">
    <source>
        <dbReference type="SAM" id="MobiDB-lite"/>
    </source>
</evidence>
<protein>
    <submittedName>
        <fullName evidence="2">Uncharacterized protein</fullName>
    </submittedName>
</protein>
<proteinExistence type="predicted"/>
<reference evidence="2 3" key="1">
    <citation type="submission" date="2022-04" db="EMBL/GenBank/DDBJ databases">
        <title>Identification of a novel bacterium isolated from mangrove sediments.</title>
        <authorList>
            <person name="Pan X."/>
        </authorList>
    </citation>
    <scope>NUCLEOTIDE SEQUENCE [LARGE SCALE GENOMIC DNA]</scope>
    <source>
        <strain evidence="2 3">B2638</strain>
    </source>
</reference>
<dbReference type="RefSeq" id="WP_243922037.1">
    <property type="nucleotide sequence ID" value="NZ_JALHLG010000020.1"/>
</dbReference>
<accession>A0ABT0BS63</accession>
<sequence length="99" mass="11364">MTDTPTPSTTTRLSFTHERAELRADNPLYARAPSARTAFEAERMEPEASREERRVSFLAKRQRPAPVQRPRPGLALGPDGTAFNADWEAERQRTRQRDR</sequence>
<feature type="compositionally biased region" description="Basic and acidic residues" evidence="1">
    <location>
        <begin position="88"/>
        <end position="99"/>
    </location>
</feature>
<feature type="compositionally biased region" description="Basic and acidic residues" evidence="1">
    <location>
        <begin position="15"/>
        <end position="24"/>
    </location>
</feature>
<keyword evidence="3" id="KW-1185">Reference proteome</keyword>
<feature type="compositionally biased region" description="Low complexity" evidence="1">
    <location>
        <begin position="1"/>
        <end position="11"/>
    </location>
</feature>
<feature type="region of interest" description="Disordered" evidence="1">
    <location>
        <begin position="1"/>
        <end position="99"/>
    </location>
</feature>
<evidence type="ECO:0000313" key="3">
    <source>
        <dbReference type="Proteomes" id="UP001202281"/>
    </source>
</evidence>
<dbReference type="EMBL" id="JALHLG010000020">
    <property type="protein sequence ID" value="MCJ2187900.1"/>
    <property type="molecule type" value="Genomic_DNA"/>
</dbReference>
<organism evidence="2 3">
    <name type="scientific">Novosphingobium beihaiensis</name>
    <dbReference type="NCBI Taxonomy" id="2930389"/>
    <lineage>
        <taxon>Bacteria</taxon>
        <taxon>Pseudomonadati</taxon>
        <taxon>Pseudomonadota</taxon>
        <taxon>Alphaproteobacteria</taxon>
        <taxon>Sphingomonadales</taxon>
        <taxon>Sphingomonadaceae</taxon>
        <taxon>Novosphingobium</taxon>
    </lineage>
</organism>
<gene>
    <name evidence="2" type="ORF">MTR66_13870</name>
</gene>
<feature type="compositionally biased region" description="Basic and acidic residues" evidence="1">
    <location>
        <begin position="39"/>
        <end position="55"/>
    </location>
</feature>
<name>A0ABT0BS63_9SPHN</name>
<dbReference type="Proteomes" id="UP001202281">
    <property type="component" value="Unassembled WGS sequence"/>
</dbReference>